<evidence type="ECO:0000313" key="2">
    <source>
        <dbReference type="EMBL" id="KMP01065.1"/>
    </source>
</evidence>
<accession>A0A0J6Y094</accession>
<protein>
    <submittedName>
        <fullName evidence="2">Uncharacterized protein</fullName>
    </submittedName>
</protein>
<feature type="region of interest" description="Disordered" evidence="1">
    <location>
        <begin position="52"/>
        <end position="82"/>
    </location>
</feature>
<sequence length="116" mass="12802">MQFLCSVDRALGAGFQISPASSRGLIYVNFIGWDLVAHSESHRQPHLINYPPPLLSIPQKPPERDLYQHEGKGQSQDPPHGKLQLFEQPVIETLACSSGPESYVPSNMLGSSVSYE</sequence>
<evidence type="ECO:0000256" key="1">
    <source>
        <dbReference type="SAM" id="MobiDB-lite"/>
    </source>
</evidence>
<gene>
    <name evidence="2" type="ORF">CIRG_01205</name>
</gene>
<evidence type="ECO:0000313" key="3">
    <source>
        <dbReference type="Proteomes" id="UP000054565"/>
    </source>
</evidence>
<dbReference type="EMBL" id="DS028093">
    <property type="protein sequence ID" value="KMP01065.1"/>
    <property type="molecule type" value="Genomic_DNA"/>
</dbReference>
<feature type="compositionally biased region" description="Basic and acidic residues" evidence="1">
    <location>
        <begin position="61"/>
        <end position="72"/>
    </location>
</feature>
<name>A0A0J6Y094_COCIT</name>
<dbReference type="AlphaFoldDB" id="A0A0J6Y094"/>
<dbReference type="Proteomes" id="UP000054565">
    <property type="component" value="Unassembled WGS sequence"/>
</dbReference>
<proteinExistence type="predicted"/>
<reference evidence="3" key="1">
    <citation type="journal article" date="2010" name="Genome Res.">
        <title>Population genomic sequencing of Coccidioides fungi reveals recent hybridization and transposon control.</title>
        <authorList>
            <person name="Neafsey D.E."/>
            <person name="Barker B.M."/>
            <person name="Sharpton T.J."/>
            <person name="Stajich J.E."/>
            <person name="Park D.J."/>
            <person name="Whiston E."/>
            <person name="Hung C.-Y."/>
            <person name="McMahan C."/>
            <person name="White J."/>
            <person name="Sykes S."/>
            <person name="Heiman D."/>
            <person name="Young S."/>
            <person name="Zeng Q."/>
            <person name="Abouelleil A."/>
            <person name="Aftuck L."/>
            <person name="Bessette D."/>
            <person name="Brown A."/>
            <person name="FitzGerald M."/>
            <person name="Lui A."/>
            <person name="Macdonald J.P."/>
            <person name="Priest M."/>
            <person name="Orbach M.J."/>
            <person name="Galgiani J.N."/>
            <person name="Kirkland T.N."/>
            <person name="Cole G.T."/>
            <person name="Birren B.W."/>
            <person name="Henn M.R."/>
            <person name="Taylor J.W."/>
            <person name="Rounsley S.D."/>
        </authorList>
    </citation>
    <scope>NUCLEOTIDE SEQUENCE [LARGE SCALE GENOMIC DNA]</scope>
    <source>
        <strain evidence="3">RMSCC 2394</strain>
    </source>
</reference>
<organism evidence="2 3">
    <name type="scientific">Coccidioides immitis RMSCC 2394</name>
    <dbReference type="NCBI Taxonomy" id="404692"/>
    <lineage>
        <taxon>Eukaryota</taxon>
        <taxon>Fungi</taxon>
        <taxon>Dikarya</taxon>
        <taxon>Ascomycota</taxon>
        <taxon>Pezizomycotina</taxon>
        <taxon>Eurotiomycetes</taxon>
        <taxon>Eurotiomycetidae</taxon>
        <taxon>Onygenales</taxon>
        <taxon>Onygenaceae</taxon>
        <taxon>Coccidioides</taxon>
    </lineage>
</organism>